<dbReference type="EMBL" id="LGTW01000023">
    <property type="protein sequence ID" value="KWX20975.1"/>
    <property type="molecule type" value="Genomic_DNA"/>
</dbReference>
<dbReference type="CDD" id="cd05155">
    <property type="entry name" value="APH_ChoK_like_1"/>
    <property type="match status" value="1"/>
</dbReference>
<gene>
    <name evidence="2" type="ORF">AFM11_27710</name>
</gene>
<sequence>MHAGQLPITVATVRSLVDEQFPAWRGRRIAPVARTGTVNAIYRIGRGLAARFLLQHENTEAAWQLLRTEVRAAAELRGRTRFATPAPVALGKPGHGYPMPWSVQTWVPGVDAANRDAGSSIGFATDLAEFIAGVRSIDTCGKQFSGHGRGGELKDHDAWMDTCFERSEGLLDVAALRRLWNEMRELPRGADADVMSHGDLIPGNILVSKERRLAGVLDVGGLAPADPALDLVSGWHLLEARPRAVLRECLACDGLVWQRGRAWAFQQAMGLVWYYASSHPALSRVGRRTLHRITAARA</sequence>
<dbReference type="PATRIC" id="fig|59750.3.peg.3416"/>
<name>A0A132PF63_9MYCO</name>
<dbReference type="AlphaFoldDB" id="A0A132PF63"/>
<dbReference type="Gene3D" id="3.90.1200.10">
    <property type="match status" value="1"/>
</dbReference>
<dbReference type="RefSeq" id="WP_067855956.1">
    <property type="nucleotide sequence ID" value="NZ_LGTW01000023.1"/>
</dbReference>
<reference evidence="2 3" key="1">
    <citation type="submission" date="2015-07" db="EMBL/GenBank/DDBJ databases">
        <title>A draft genome sequence of Mycobacterium wolinskyi.</title>
        <authorList>
            <person name="de Man T.J."/>
            <person name="Perry K.A."/>
            <person name="Coulliette A.D."/>
            <person name="Jensen B."/>
            <person name="Toney N.C."/>
            <person name="Limbago B.M."/>
            <person name="Noble-Wang J."/>
        </authorList>
    </citation>
    <scope>NUCLEOTIDE SEQUENCE [LARGE SCALE GENOMIC DNA]</scope>
    <source>
        <strain evidence="2 3">CDC_01</strain>
    </source>
</reference>
<dbReference type="GO" id="GO:0016740">
    <property type="term" value="F:transferase activity"/>
    <property type="evidence" value="ECO:0007669"/>
    <property type="project" value="UniProtKB-KW"/>
</dbReference>
<evidence type="ECO:0000313" key="2">
    <source>
        <dbReference type="EMBL" id="KWX20975.1"/>
    </source>
</evidence>
<dbReference type="PANTHER" id="PTHR21310">
    <property type="entry name" value="AMINOGLYCOSIDE PHOSPHOTRANSFERASE-RELATED-RELATED"/>
    <property type="match status" value="1"/>
</dbReference>
<keyword evidence="3" id="KW-1185">Reference proteome</keyword>
<evidence type="ECO:0000313" key="3">
    <source>
        <dbReference type="Proteomes" id="UP000070612"/>
    </source>
</evidence>
<proteinExistence type="predicted"/>
<dbReference type="Gene3D" id="3.30.200.20">
    <property type="entry name" value="Phosphorylase Kinase, domain 1"/>
    <property type="match status" value="1"/>
</dbReference>
<dbReference type="Pfam" id="PF01636">
    <property type="entry name" value="APH"/>
    <property type="match status" value="1"/>
</dbReference>
<dbReference type="InterPro" id="IPR002575">
    <property type="entry name" value="Aminoglycoside_PTrfase"/>
</dbReference>
<dbReference type="SUPFAM" id="SSF56112">
    <property type="entry name" value="Protein kinase-like (PK-like)"/>
    <property type="match status" value="1"/>
</dbReference>
<comment type="caution">
    <text evidence="2">The sequence shown here is derived from an EMBL/GenBank/DDBJ whole genome shotgun (WGS) entry which is preliminary data.</text>
</comment>
<accession>A0A132PF63</accession>
<evidence type="ECO:0000259" key="1">
    <source>
        <dbReference type="Pfam" id="PF01636"/>
    </source>
</evidence>
<protein>
    <submittedName>
        <fullName evidence="2">Aminoglycoside phosphotransferase</fullName>
    </submittedName>
</protein>
<dbReference type="Proteomes" id="UP000070612">
    <property type="component" value="Unassembled WGS sequence"/>
</dbReference>
<feature type="domain" description="Aminoglycoside phosphotransferase" evidence="1">
    <location>
        <begin position="38"/>
        <end position="260"/>
    </location>
</feature>
<organism evidence="2 3">
    <name type="scientific">Mycolicibacterium wolinskyi</name>
    <dbReference type="NCBI Taxonomy" id="59750"/>
    <lineage>
        <taxon>Bacteria</taxon>
        <taxon>Bacillati</taxon>
        <taxon>Actinomycetota</taxon>
        <taxon>Actinomycetes</taxon>
        <taxon>Mycobacteriales</taxon>
        <taxon>Mycobacteriaceae</taxon>
        <taxon>Mycolicibacterium</taxon>
    </lineage>
</organism>
<dbReference type="InterPro" id="IPR051678">
    <property type="entry name" value="AGP_Transferase"/>
</dbReference>
<dbReference type="PANTHER" id="PTHR21310:SF42">
    <property type="entry name" value="BIFUNCTIONAL AAC_APH"/>
    <property type="match status" value="1"/>
</dbReference>
<dbReference type="InterPro" id="IPR011009">
    <property type="entry name" value="Kinase-like_dom_sf"/>
</dbReference>
<keyword evidence="2" id="KW-0808">Transferase</keyword>